<keyword evidence="2" id="KW-1185">Reference proteome</keyword>
<dbReference type="Proteomes" id="UP001385951">
    <property type="component" value="Unassembled WGS sequence"/>
</dbReference>
<dbReference type="AlphaFoldDB" id="A0AAW0GK94"/>
<protein>
    <submittedName>
        <fullName evidence="1">Uncharacterized protein</fullName>
    </submittedName>
</protein>
<organism evidence="1 2">
    <name type="scientific">Cerrena zonata</name>
    <dbReference type="NCBI Taxonomy" id="2478898"/>
    <lineage>
        <taxon>Eukaryota</taxon>
        <taxon>Fungi</taxon>
        <taxon>Dikarya</taxon>
        <taxon>Basidiomycota</taxon>
        <taxon>Agaricomycotina</taxon>
        <taxon>Agaricomycetes</taxon>
        <taxon>Polyporales</taxon>
        <taxon>Cerrenaceae</taxon>
        <taxon>Cerrena</taxon>
    </lineage>
</organism>
<sequence>MPGCTLCPDVDRVQMHYDTGWCMRPDASDGVLQQYRLSTPLYYDLGKLMTTTCFPLEPIPFRTQLSLPMAKRNGRLNVSSSVVDAAGDTNTWWNGTVSSFPSRFFFSTPV</sequence>
<reference evidence="1 2" key="1">
    <citation type="submission" date="2022-09" db="EMBL/GenBank/DDBJ databases">
        <authorList>
            <person name="Palmer J.M."/>
        </authorList>
    </citation>
    <scope>NUCLEOTIDE SEQUENCE [LARGE SCALE GENOMIC DNA]</scope>
    <source>
        <strain evidence="1 2">DSM 7382</strain>
    </source>
</reference>
<accession>A0AAW0GK94</accession>
<evidence type="ECO:0000313" key="1">
    <source>
        <dbReference type="EMBL" id="KAK7693846.1"/>
    </source>
</evidence>
<gene>
    <name evidence="1" type="ORF">QCA50_003418</name>
</gene>
<evidence type="ECO:0000313" key="2">
    <source>
        <dbReference type="Proteomes" id="UP001385951"/>
    </source>
</evidence>
<comment type="caution">
    <text evidence="1">The sequence shown here is derived from an EMBL/GenBank/DDBJ whole genome shotgun (WGS) entry which is preliminary data.</text>
</comment>
<name>A0AAW0GK94_9APHY</name>
<proteinExistence type="predicted"/>
<dbReference type="EMBL" id="JASBNA010000003">
    <property type="protein sequence ID" value="KAK7693846.1"/>
    <property type="molecule type" value="Genomic_DNA"/>
</dbReference>